<sequence length="635" mass="67703">MRVFTILGPSHSGKSTLAATLAGLDDTPHQTLDISGTASVHTFSYMGEDWGAIDIAGGAENLCQAGPALAASDAAVLCVPADAEAAVLSAPFIRLIEEAGIPAFLFINKVDVATDRLSDIVMALQSYCGHNIVLRQVPMRDGDHIVGAVDLISERAWEYHDGEPSTLIEIPSDVLNREQEARTELLEAYSDFDDTLLEQLIEDKQPMADDVFDVATQVLQHNDLVPALIGSALHRNGMTRIMKSLRHEAPGIEATCERLTTGKPPQAVGCAADLVKHLGKTIVVRALGGPVNSNTALAGGSIGNLTAVGSGQQIQELAPGQLGVAAKSDQLSLGWSYDADGASALPGWASGHPSTYRRLITPVSERDETRLTTALDKLSEIDPAAQVSQDEQTGHAVLSCQGPQHLRRLIAMLEHSFGIETTQEQLPPTLRETITKSVEHRHRHRKQSGGAGQFADVVIELAPQTRGAGFRFDEIVKGGAVPRNYIPSVESGARDALAKGPVGFPVVDVSVTLKDGKHHSVDSSDYAFRTAGRNAVNDAMATAAPVLLQPIMKIDIHVPSSFTGALVPVISGMKGQVLGFEAHPTAAGWDVFNTLLPMSALDDLANALASNTRGTAWYTSDFDHYQETRKEDFGL</sequence>
<name>A0ABZ2Y1L5_9RHOB</name>
<dbReference type="SUPFAM" id="SSF52540">
    <property type="entry name" value="P-loop containing nucleoside triphosphate hydrolases"/>
    <property type="match status" value="1"/>
</dbReference>
<evidence type="ECO:0000313" key="9">
    <source>
        <dbReference type="EMBL" id="WZK90990.1"/>
    </source>
</evidence>
<dbReference type="InterPro" id="IPR035649">
    <property type="entry name" value="EFG_V"/>
</dbReference>
<evidence type="ECO:0000259" key="7">
    <source>
        <dbReference type="SMART" id="SM00838"/>
    </source>
</evidence>
<dbReference type="CDD" id="cd03713">
    <property type="entry name" value="EFG_mtEFG_C"/>
    <property type="match status" value="1"/>
</dbReference>
<dbReference type="InterPro" id="IPR014721">
    <property type="entry name" value="Ribsml_uS5_D2-typ_fold_subgr"/>
</dbReference>
<dbReference type="Pfam" id="PF03764">
    <property type="entry name" value="EFG_IV"/>
    <property type="match status" value="1"/>
</dbReference>
<comment type="function">
    <text evidence="6">Catalyzes the GTP-dependent ribosomal translocation step during translation elongation. During this step, the ribosome changes from the pre-translocational (PRE) to the post-translocational (POST) state as the newly formed A-site-bound peptidyl-tRNA and P-site-bound deacylated tRNA move to the P and E sites, respectively. Catalyzes the coordinated movement of the two tRNA molecules, the mRNA and conformational changes in the ribosome.</text>
</comment>
<dbReference type="Gene3D" id="3.30.70.240">
    <property type="match status" value="1"/>
</dbReference>
<dbReference type="EMBL" id="CP123584">
    <property type="protein sequence ID" value="WZK90990.1"/>
    <property type="molecule type" value="Genomic_DNA"/>
</dbReference>
<dbReference type="SMART" id="SM00838">
    <property type="entry name" value="EFG_C"/>
    <property type="match status" value="1"/>
</dbReference>
<evidence type="ECO:0000256" key="4">
    <source>
        <dbReference type="ARBA" id="ARBA00022917"/>
    </source>
</evidence>
<dbReference type="InterPro" id="IPR000795">
    <property type="entry name" value="T_Tr_GTP-bd_dom"/>
</dbReference>
<organism evidence="9 10">
    <name type="scientific">Aliisedimentitalea scapharcae</name>
    <dbReference type="NCBI Taxonomy" id="1524259"/>
    <lineage>
        <taxon>Bacteria</taxon>
        <taxon>Pseudomonadati</taxon>
        <taxon>Pseudomonadota</taxon>
        <taxon>Alphaproteobacteria</taxon>
        <taxon>Rhodobacterales</taxon>
        <taxon>Roseobacteraceae</taxon>
        <taxon>Aliisedimentitalea</taxon>
    </lineage>
</organism>
<reference evidence="9 10" key="1">
    <citation type="submission" date="2023-04" db="EMBL/GenBank/DDBJ databases">
        <title>Complete genome sequence of Alisedimentitalea scapharcae.</title>
        <authorList>
            <person name="Rong J.-C."/>
            <person name="Yi M.-L."/>
            <person name="Zhao Q."/>
        </authorList>
    </citation>
    <scope>NUCLEOTIDE SEQUENCE [LARGE SCALE GENOMIC DNA]</scope>
    <source>
        <strain evidence="9 10">KCTC 42119</strain>
    </source>
</reference>
<dbReference type="InterPro" id="IPR035647">
    <property type="entry name" value="EFG_III/V"/>
</dbReference>
<dbReference type="SUPFAM" id="SSF54211">
    <property type="entry name" value="Ribosomal protein S5 domain 2-like"/>
    <property type="match status" value="1"/>
</dbReference>
<evidence type="ECO:0000256" key="6">
    <source>
        <dbReference type="ARBA" id="ARBA00024731"/>
    </source>
</evidence>
<dbReference type="InterPro" id="IPR027417">
    <property type="entry name" value="P-loop_NTPase"/>
</dbReference>
<keyword evidence="10" id="KW-1185">Reference proteome</keyword>
<keyword evidence="4" id="KW-0648">Protein biosynthesis</keyword>
<dbReference type="SUPFAM" id="SSF54980">
    <property type="entry name" value="EF-G C-terminal domain-like"/>
    <property type="match status" value="2"/>
</dbReference>
<gene>
    <name evidence="9" type="ORF">QEZ52_07240</name>
</gene>
<evidence type="ECO:0000259" key="8">
    <source>
        <dbReference type="SMART" id="SM00889"/>
    </source>
</evidence>
<dbReference type="InterPro" id="IPR047872">
    <property type="entry name" value="EFG_IV"/>
</dbReference>
<dbReference type="Gene3D" id="3.40.50.300">
    <property type="entry name" value="P-loop containing nucleotide triphosphate hydrolases"/>
    <property type="match status" value="1"/>
</dbReference>
<proteinExistence type="predicted"/>
<keyword evidence="3 9" id="KW-0251">Elongation factor</keyword>
<dbReference type="PANTHER" id="PTHR43261">
    <property type="entry name" value="TRANSLATION ELONGATION FACTOR G-RELATED"/>
    <property type="match status" value="1"/>
</dbReference>
<dbReference type="InterPro" id="IPR041095">
    <property type="entry name" value="EFG_II"/>
</dbReference>
<accession>A0ABZ2Y1L5</accession>
<feature type="domain" description="Translation elongation factor EFG/EF2" evidence="8">
    <location>
        <begin position="427"/>
        <end position="544"/>
    </location>
</feature>
<evidence type="ECO:0000256" key="1">
    <source>
        <dbReference type="ARBA" id="ARBA00017872"/>
    </source>
</evidence>
<evidence type="ECO:0000313" key="10">
    <source>
        <dbReference type="Proteomes" id="UP001623232"/>
    </source>
</evidence>
<dbReference type="Pfam" id="PF00679">
    <property type="entry name" value="EFG_C"/>
    <property type="match status" value="1"/>
</dbReference>
<keyword evidence="5" id="KW-0342">GTP-binding</keyword>
<dbReference type="NCBIfam" id="NF009379">
    <property type="entry name" value="PRK12740.1-3"/>
    <property type="match status" value="1"/>
</dbReference>
<dbReference type="Gene3D" id="3.30.70.870">
    <property type="entry name" value="Elongation Factor G (Translational Gtpase), domain 3"/>
    <property type="match status" value="1"/>
</dbReference>
<dbReference type="InterPro" id="IPR005517">
    <property type="entry name" value="Transl_elong_EFG/EF2_IV"/>
</dbReference>
<dbReference type="Pfam" id="PF14492">
    <property type="entry name" value="EFG_III"/>
    <property type="match status" value="1"/>
</dbReference>
<evidence type="ECO:0000256" key="3">
    <source>
        <dbReference type="ARBA" id="ARBA00022768"/>
    </source>
</evidence>
<dbReference type="GO" id="GO:0003746">
    <property type="term" value="F:translation elongation factor activity"/>
    <property type="evidence" value="ECO:0007669"/>
    <property type="project" value="UniProtKB-KW"/>
</dbReference>
<dbReference type="Gene3D" id="3.30.230.10">
    <property type="match status" value="1"/>
</dbReference>
<feature type="domain" description="Elongation factor EFG" evidence="7">
    <location>
        <begin position="546"/>
        <end position="633"/>
    </location>
</feature>
<dbReference type="CDD" id="cd01434">
    <property type="entry name" value="EFG_mtEFG1_IV"/>
    <property type="match status" value="1"/>
</dbReference>
<evidence type="ECO:0000256" key="2">
    <source>
        <dbReference type="ARBA" id="ARBA00022741"/>
    </source>
</evidence>
<dbReference type="Proteomes" id="UP001623232">
    <property type="component" value="Chromosome"/>
</dbReference>
<dbReference type="RefSeq" id="WP_406650376.1">
    <property type="nucleotide sequence ID" value="NZ_CP123584.1"/>
</dbReference>
<dbReference type="SMART" id="SM00889">
    <property type="entry name" value="EFG_IV"/>
    <property type="match status" value="1"/>
</dbReference>
<dbReference type="InterPro" id="IPR020568">
    <property type="entry name" value="Ribosomal_Su5_D2-typ_SF"/>
</dbReference>
<keyword evidence="2" id="KW-0547">Nucleotide-binding</keyword>
<dbReference type="InterPro" id="IPR000640">
    <property type="entry name" value="EFG_V-like"/>
</dbReference>
<dbReference type="Pfam" id="PF00009">
    <property type="entry name" value="GTP_EFTU"/>
    <property type="match status" value="1"/>
</dbReference>
<dbReference type="PANTHER" id="PTHR43261:SF7">
    <property type="entry name" value="ELONGATION FACTOR G-LIKE PROTEIN"/>
    <property type="match status" value="1"/>
</dbReference>
<protein>
    <recommendedName>
        <fullName evidence="1">Elongation factor G</fullName>
    </recommendedName>
</protein>
<evidence type="ECO:0000256" key="5">
    <source>
        <dbReference type="ARBA" id="ARBA00023134"/>
    </source>
</evidence>